<dbReference type="PROSITE" id="PS51206">
    <property type="entry name" value="SF3_HELICASE_1"/>
    <property type="match status" value="1"/>
</dbReference>
<name>A0AAW8DDM6_9MICC</name>
<dbReference type="Proteomes" id="UP001242995">
    <property type="component" value="Unassembled WGS sequence"/>
</dbReference>
<gene>
    <name evidence="4" type="ORF">J2S90_001684</name>
    <name evidence="5" type="ORF">J2S93_002269</name>
</gene>
<organism evidence="4 7">
    <name type="scientific">Arthrobacter bambusae</name>
    <dbReference type="NCBI Taxonomy" id="1338426"/>
    <lineage>
        <taxon>Bacteria</taxon>
        <taxon>Bacillati</taxon>
        <taxon>Actinomycetota</taxon>
        <taxon>Actinomycetes</taxon>
        <taxon>Micrococcales</taxon>
        <taxon>Micrococcaceae</taxon>
        <taxon>Arthrobacter</taxon>
    </lineage>
</organism>
<dbReference type="RefSeq" id="WP_306960606.1">
    <property type="nucleotide sequence ID" value="NZ_JAUSRG010000003.1"/>
</dbReference>
<evidence type="ECO:0000313" key="4">
    <source>
        <dbReference type="EMBL" id="MDP9904729.1"/>
    </source>
</evidence>
<feature type="domain" description="SF3 helicase" evidence="3">
    <location>
        <begin position="278"/>
        <end position="439"/>
    </location>
</feature>
<accession>A0AAW8DDM6</accession>
<dbReference type="InterPro" id="IPR006500">
    <property type="entry name" value="Helicase_put_C_phage/plasmid"/>
</dbReference>
<keyword evidence="2" id="KW-0067">ATP-binding</keyword>
<keyword evidence="1" id="KW-0547">Nucleotide-binding</keyword>
<evidence type="ECO:0000313" key="6">
    <source>
        <dbReference type="Proteomes" id="UP001230951"/>
    </source>
</evidence>
<evidence type="ECO:0000313" key="5">
    <source>
        <dbReference type="EMBL" id="MDQ0180842.1"/>
    </source>
</evidence>
<keyword evidence="6" id="KW-1185">Reference proteome</keyword>
<evidence type="ECO:0000313" key="7">
    <source>
        <dbReference type="Proteomes" id="UP001242995"/>
    </source>
</evidence>
<reference evidence="4 6" key="1">
    <citation type="submission" date="2023-07" db="EMBL/GenBank/DDBJ databases">
        <title>Sorghum-associated microbial communities from plants grown in Nebraska, USA.</title>
        <authorList>
            <person name="Schachtman D."/>
        </authorList>
    </citation>
    <scope>NUCLEOTIDE SEQUENCE</scope>
    <source>
        <strain evidence="4">DS1006</strain>
        <strain evidence="5 6">DS1016</strain>
    </source>
</reference>
<evidence type="ECO:0000259" key="3">
    <source>
        <dbReference type="PROSITE" id="PS51206"/>
    </source>
</evidence>
<dbReference type="SUPFAM" id="SSF52540">
    <property type="entry name" value="P-loop containing nucleoside triphosphate hydrolases"/>
    <property type="match status" value="1"/>
</dbReference>
<dbReference type="InterPro" id="IPR045455">
    <property type="entry name" value="NrS-1_pol-like_helicase"/>
</dbReference>
<dbReference type="Proteomes" id="UP001230951">
    <property type="component" value="Unassembled WGS sequence"/>
</dbReference>
<proteinExistence type="predicted"/>
<protein>
    <submittedName>
        <fullName evidence="4">DNA primase/helicase</fullName>
    </submittedName>
</protein>
<dbReference type="Pfam" id="PF19263">
    <property type="entry name" value="DUF5906"/>
    <property type="match status" value="1"/>
</dbReference>
<sequence length="623" mass="70124">MSTSGTTDSSQTPTQAVRSFTDLQVELLDFFDNRPGGGAVAAPQNLIVTHVTNEYLTNLDLSAPPAPRQLEQELLASCYGIIANENLKIPKNDGTYPIPRHLSTWQVARILLRLHHVVRIAPTGANTDREYDMLAMYIGHGPSRGIYTASEDDLRTTARLYNTQLTTADFKEVVAVLREDAPRVHLNSHRDLIAANNGIVNYGTEPLDITLGGKRFHFEPKKVHPFDPAIVFTVKSAIDYVENAPMVRIPHPDPADGDWEVGEWIHDLFYTEGDEEFNQRNAGLAALTWEVLGALVRPHVSWNKTAWFHSEQGNNGKGTLCSLGRNLLGSGAHTSIPIRDFGKEFALEPLIKSSAIIVDENPVGIFVEEAGNYKTVITNDTLQINRKHRVPIAFEFHGFMIQCVNDLPKFKDKSESLYRRQLILPFTKSFTGAEKRYIKDDFLKRREVLEHVLWYVINCAGAVSPGSYYELSEPPATQALLAEYKDTNDPVRAFWTEFRELFVWDLLPFFFLYDLYRVWFTRVSPSGRLVGRQQFITDLFGIVQNDPLWHCNDKAHTIRPGSKMAVSEPLIAEYELKDWYTPGYTGTDPNRLGIPLLKPNYRGLLRTVPLGTAAPAAPVSSDD</sequence>
<dbReference type="InterPro" id="IPR027417">
    <property type="entry name" value="P-loop_NTPase"/>
</dbReference>
<evidence type="ECO:0000256" key="1">
    <source>
        <dbReference type="ARBA" id="ARBA00022741"/>
    </source>
</evidence>
<dbReference type="EMBL" id="JAUSRG010000003">
    <property type="protein sequence ID" value="MDP9904729.1"/>
    <property type="molecule type" value="Genomic_DNA"/>
</dbReference>
<evidence type="ECO:0000256" key="2">
    <source>
        <dbReference type="ARBA" id="ARBA00022840"/>
    </source>
</evidence>
<dbReference type="GO" id="GO:0005524">
    <property type="term" value="F:ATP binding"/>
    <property type="evidence" value="ECO:0007669"/>
    <property type="project" value="UniProtKB-KW"/>
</dbReference>
<dbReference type="AlphaFoldDB" id="A0AAW8DDM6"/>
<comment type="caution">
    <text evidence="4">The sequence shown here is derived from an EMBL/GenBank/DDBJ whole genome shotgun (WGS) entry which is preliminary data.</text>
</comment>
<dbReference type="Gene3D" id="3.40.50.300">
    <property type="entry name" value="P-loop containing nucleotide triphosphate hydrolases"/>
    <property type="match status" value="1"/>
</dbReference>
<dbReference type="NCBIfam" id="TIGR01613">
    <property type="entry name" value="primase_Cterm"/>
    <property type="match status" value="1"/>
</dbReference>
<dbReference type="EMBL" id="JAUSTF010000004">
    <property type="protein sequence ID" value="MDQ0180842.1"/>
    <property type="molecule type" value="Genomic_DNA"/>
</dbReference>
<dbReference type="InterPro" id="IPR014015">
    <property type="entry name" value="Helicase_SF3_DNA-vir"/>
</dbReference>